<proteinExistence type="inferred from homology"/>
<comment type="caution">
    <text evidence="14">The sequence shown here is derived from an EMBL/GenBank/DDBJ whole genome shotgun (WGS) entry which is preliminary data.</text>
</comment>
<keyword evidence="11" id="KW-0697">Rotamase</keyword>
<dbReference type="RefSeq" id="WP_176064566.1">
    <property type="nucleotide sequence ID" value="NZ_BJTG01000004.1"/>
</dbReference>
<evidence type="ECO:0000256" key="10">
    <source>
        <dbReference type="ARBA" id="ARBA00042775"/>
    </source>
</evidence>
<evidence type="ECO:0000256" key="4">
    <source>
        <dbReference type="ARBA" id="ARBA00022692"/>
    </source>
</evidence>
<evidence type="ECO:0000256" key="11">
    <source>
        <dbReference type="PROSITE-ProRule" id="PRU00278"/>
    </source>
</evidence>
<protein>
    <recommendedName>
        <fullName evidence="9">Periplasmic chaperone PpiD</fullName>
    </recommendedName>
    <alternativeName>
        <fullName evidence="10">Periplasmic folding chaperone</fullName>
    </alternativeName>
</protein>
<evidence type="ECO:0000256" key="5">
    <source>
        <dbReference type="ARBA" id="ARBA00022989"/>
    </source>
</evidence>
<dbReference type="InterPro" id="IPR027304">
    <property type="entry name" value="Trigger_fact/SurA_dom_sf"/>
</dbReference>
<dbReference type="EMBL" id="BJTG01000004">
    <property type="protein sequence ID" value="GEJ57076.1"/>
    <property type="molecule type" value="Genomic_DNA"/>
</dbReference>
<evidence type="ECO:0000256" key="12">
    <source>
        <dbReference type="SAM" id="SignalP"/>
    </source>
</evidence>
<keyword evidence="12" id="KW-0732">Signal</keyword>
<feature type="signal peptide" evidence="12">
    <location>
        <begin position="1"/>
        <end position="21"/>
    </location>
</feature>
<evidence type="ECO:0000256" key="7">
    <source>
        <dbReference type="ARBA" id="ARBA00023186"/>
    </source>
</evidence>
<dbReference type="InterPro" id="IPR000297">
    <property type="entry name" value="PPIase_PpiC"/>
</dbReference>
<dbReference type="PANTHER" id="PTHR47529">
    <property type="entry name" value="PEPTIDYL-PROLYL CIS-TRANS ISOMERASE D"/>
    <property type="match status" value="1"/>
</dbReference>
<keyword evidence="11" id="KW-0413">Isomerase</keyword>
<reference evidence="15" key="1">
    <citation type="journal article" date="2020" name="Appl. Environ. Microbiol.">
        <title>Diazotrophic Anaeromyxobacter Isolates from Soils.</title>
        <authorList>
            <person name="Masuda Y."/>
            <person name="Yamanaka H."/>
            <person name="Xu Z.X."/>
            <person name="Shiratori Y."/>
            <person name="Aono T."/>
            <person name="Amachi S."/>
            <person name="Senoo K."/>
            <person name="Itoh H."/>
        </authorList>
    </citation>
    <scope>NUCLEOTIDE SEQUENCE [LARGE SCALE GENOMIC DNA]</scope>
    <source>
        <strain evidence="15">R267</strain>
    </source>
</reference>
<evidence type="ECO:0000256" key="6">
    <source>
        <dbReference type="ARBA" id="ARBA00023136"/>
    </source>
</evidence>
<keyword evidence="4" id="KW-0812">Transmembrane</keyword>
<dbReference type="PROSITE" id="PS50198">
    <property type="entry name" value="PPIC_PPIASE_2"/>
    <property type="match status" value="1"/>
</dbReference>
<dbReference type="Gene3D" id="3.10.50.40">
    <property type="match status" value="1"/>
</dbReference>
<evidence type="ECO:0000256" key="8">
    <source>
        <dbReference type="ARBA" id="ARBA00038408"/>
    </source>
</evidence>
<evidence type="ECO:0000256" key="1">
    <source>
        <dbReference type="ARBA" id="ARBA00004382"/>
    </source>
</evidence>
<feature type="chain" id="PRO_5029453515" description="Periplasmic chaperone PpiD" evidence="12">
    <location>
        <begin position="22"/>
        <end position="569"/>
    </location>
</feature>
<comment type="subcellular location">
    <subcellularLocation>
        <location evidence="1">Cell inner membrane</location>
        <topology evidence="1">Single-pass type II membrane protein</topology>
        <orientation evidence="1">Periplasmic side</orientation>
    </subcellularLocation>
</comment>
<dbReference type="SUPFAM" id="SSF109998">
    <property type="entry name" value="Triger factor/SurA peptide-binding domain-like"/>
    <property type="match status" value="2"/>
</dbReference>
<evidence type="ECO:0000256" key="2">
    <source>
        <dbReference type="ARBA" id="ARBA00022475"/>
    </source>
</evidence>
<feature type="domain" description="PpiC" evidence="13">
    <location>
        <begin position="157"/>
        <end position="246"/>
    </location>
</feature>
<keyword evidence="3" id="KW-0997">Cell inner membrane</keyword>
<dbReference type="InterPro" id="IPR046357">
    <property type="entry name" value="PPIase_dom_sf"/>
</dbReference>
<evidence type="ECO:0000313" key="15">
    <source>
        <dbReference type="Proteomes" id="UP000503640"/>
    </source>
</evidence>
<keyword evidence="15" id="KW-1185">Reference proteome</keyword>
<dbReference type="Pfam" id="PF13145">
    <property type="entry name" value="Rotamase_2"/>
    <property type="match status" value="2"/>
</dbReference>
<evidence type="ECO:0000256" key="9">
    <source>
        <dbReference type="ARBA" id="ARBA00040743"/>
    </source>
</evidence>
<keyword evidence="2" id="KW-1003">Cell membrane</keyword>
<sequence length="569" mass="61912">MNNRRLLATLLLLVSPAAALAEAKASSSGVNAYFTRDGKSTKVPLFAPASATLPVAEVENEAITLGELSKVLAGAHGAMGDAKSAGKKDFAPLLDRMIDARLLVIEARAMGIPELPELKKAVAEHREQALREMVKAKVLAPVRPDQMAVERAYRETVKEWKVKSVLFPAEADAQAMSAAVAAGKSFDELAKKAVADKKAKGGEPAVFLPRKEMLPQVLEAVQPLDVGAVSAPVKVGEGFAVLKVEAFRYPENPKARQEAEKRSLTGNQQLALARFYKGLVKKYAKVDEKLLAKLDFEAAKPGFAAMKKDERPLVQLKGEKPITVADLAKGLEGQFYHGLEGAIREKRVNAQKASTLDGLVSPRIVVLEARRQGLDKSAAYRQELAEYERSTTFGTFLEKTIAPSIKVTDEEEQKYYEQHKAEFSYPAMYKLESVAFRDVKDAQAALTKLRSGTDYKWFKANAERQVPDELANPSLDGSTVAATTIPADLAQQLAGTKKGDYRLYAAKSAQYHVVHVSDAIATGAQPFAEVKGQIAKKLFAEHVEAALKDYAGKLRKAHPVKVYLTKIGS</sequence>
<name>A0A7I9VKX6_9BACT</name>
<keyword evidence="6" id="KW-0472">Membrane</keyword>
<dbReference type="GO" id="GO:0003755">
    <property type="term" value="F:peptidyl-prolyl cis-trans isomerase activity"/>
    <property type="evidence" value="ECO:0007669"/>
    <property type="project" value="UniProtKB-KW"/>
</dbReference>
<accession>A0A7I9VKX6</accession>
<gene>
    <name evidence="14" type="ORF">AMYX_18170</name>
</gene>
<comment type="similarity">
    <text evidence="8">Belongs to the PpiD chaperone family.</text>
</comment>
<organism evidence="14 15">
    <name type="scientific">Anaeromyxobacter diazotrophicus</name>
    <dbReference type="NCBI Taxonomy" id="2590199"/>
    <lineage>
        <taxon>Bacteria</taxon>
        <taxon>Pseudomonadati</taxon>
        <taxon>Myxococcota</taxon>
        <taxon>Myxococcia</taxon>
        <taxon>Myxococcales</taxon>
        <taxon>Cystobacterineae</taxon>
        <taxon>Anaeromyxobacteraceae</taxon>
        <taxon>Anaeromyxobacter</taxon>
    </lineage>
</organism>
<dbReference type="SUPFAM" id="SSF54534">
    <property type="entry name" value="FKBP-like"/>
    <property type="match status" value="1"/>
</dbReference>
<keyword evidence="7" id="KW-0143">Chaperone</keyword>
<dbReference type="Proteomes" id="UP000503640">
    <property type="component" value="Unassembled WGS sequence"/>
</dbReference>
<evidence type="ECO:0000313" key="14">
    <source>
        <dbReference type="EMBL" id="GEJ57076.1"/>
    </source>
</evidence>
<evidence type="ECO:0000256" key="3">
    <source>
        <dbReference type="ARBA" id="ARBA00022519"/>
    </source>
</evidence>
<evidence type="ECO:0000259" key="13">
    <source>
        <dbReference type="PROSITE" id="PS50198"/>
    </source>
</evidence>
<keyword evidence="5" id="KW-1133">Transmembrane helix</keyword>
<dbReference type="GO" id="GO:0005886">
    <property type="term" value="C:plasma membrane"/>
    <property type="evidence" value="ECO:0007669"/>
    <property type="project" value="UniProtKB-SubCell"/>
</dbReference>
<dbReference type="AlphaFoldDB" id="A0A7I9VKX6"/>
<dbReference type="Gene3D" id="6.10.140.970">
    <property type="match status" value="1"/>
</dbReference>
<dbReference type="PANTHER" id="PTHR47529:SF1">
    <property type="entry name" value="PERIPLASMIC CHAPERONE PPID"/>
    <property type="match status" value="1"/>
</dbReference>
<dbReference type="InterPro" id="IPR052029">
    <property type="entry name" value="PpiD_chaperone"/>
</dbReference>